<sequence length="57" mass="6807">MGKQVYLTDDELLYLKILISNADPSVYTSTHYQYFEEDKKEVEKEDKIIRSLDKKFS</sequence>
<name>A0A3G3BV96_9CAUD</name>
<proteinExistence type="predicted"/>
<accession>A0A3G3BV96</accession>
<evidence type="ECO:0000313" key="2">
    <source>
        <dbReference type="Proteomes" id="UP000274199"/>
    </source>
</evidence>
<keyword evidence="2" id="KW-1185">Reference proteome</keyword>
<dbReference type="EMBL" id="MH884508">
    <property type="protein sequence ID" value="AYP68134.1"/>
    <property type="molecule type" value="Genomic_DNA"/>
</dbReference>
<reference evidence="1 2" key="1">
    <citation type="submission" date="2018-09" db="EMBL/GenBank/DDBJ databases">
        <title>Comparative Genomic Analysis of Eight Novel Haloalkaliphilic Bacteriophages from Lake Elmenteita, Kenya.</title>
        <authorList>
            <person name="Akhwale J.K."/>
        </authorList>
    </citation>
    <scope>NUCLEOTIDE SEQUENCE [LARGE SCALE GENOMIC DNA]</scope>
</reference>
<gene>
    <name evidence="1" type="ORF">vBBcoS136_00002</name>
</gene>
<organism evidence="1 2">
    <name type="scientific">Bacillus phage vB_BcoS-136</name>
    <dbReference type="NCBI Taxonomy" id="2419619"/>
    <lineage>
        <taxon>Viruses</taxon>
        <taxon>Duplodnaviria</taxon>
        <taxon>Heunggongvirae</taxon>
        <taxon>Uroviricota</taxon>
        <taxon>Caudoviricetes</taxon>
        <taxon>Heleneionescovirinae</taxon>
        <taxon>Kenyattavirus</taxon>
        <taxon>Kenyattavirus kv136</taxon>
    </lineage>
</organism>
<dbReference type="Proteomes" id="UP000274199">
    <property type="component" value="Segment"/>
</dbReference>
<protein>
    <submittedName>
        <fullName evidence="1">Uncharacterized protein</fullName>
    </submittedName>
</protein>
<evidence type="ECO:0000313" key="1">
    <source>
        <dbReference type="EMBL" id="AYP68134.1"/>
    </source>
</evidence>